<dbReference type="Proteomes" id="UP000033618">
    <property type="component" value="Unassembled WGS sequence"/>
</dbReference>
<dbReference type="AlphaFoldDB" id="A0A0F5JVD1"/>
<dbReference type="EMBL" id="LAQU01000031">
    <property type="protein sequence ID" value="KKB61828.1"/>
    <property type="molecule type" value="Genomic_DNA"/>
</dbReference>
<organism evidence="2 3">
    <name type="scientific">Robbsia andropogonis</name>
    <dbReference type="NCBI Taxonomy" id="28092"/>
    <lineage>
        <taxon>Bacteria</taxon>
        <taxon>Pseudomonadati</taxon>
        <taxon>Pseudomonadota</taxon>
        <taxon>Betaproteobacteria</taxon>
        <taxon>Burkholderiales</taxon>
        <taxon>Burkholderiaceae</taxon>
        <taxon>Robbsia</taxon>
    </lineage>
</organism>
<name>A0A0F5JVD1_9BURK</name>
<comment type="caution">
    <text evidence="2">The sequence shown here is derived from an EMBL/GenBank/DDBJ whole genome shotgun (WGS) entry which is preliminary data.</text>
</comment>
<keyword evidence="3" id="KW-1185">Reference proteome</keyword>
<dbReference type="STRING" id="28092.WM40_21150"/>
<proteinExistence type="predicted"/>
<evidence type="ECO:0000256" key="1">
    <source>
        <dbReference type="SAM" id="SignalP"/>
    </source>
</evidence>
<keyword evidence="1" id="KW-0732">Signal</keyword>
<reference evidence="2 3" key="1">
    <citation type="submission" date="2015-03" db="EMBL/GenBank/DDBJ databases">
        <title>Draft Genome Sequence of Burkholderia andropogonis type strain ICMP2807, isolated from Sorghum bicolor.</title>
        <authorList>
            <person name="Lopes-Santos L."/>
            <person name="Castro D.B."/>
            <person name="Ottoboni L.M."/>
            <person name="Park D."/>
            <person name="Weirc B.S."/>
            <person name="Destefano S.A."/>
        </authorList>
    </citation>
    <scope>NUCLEOTIDE SEQUENCE [LARGE SCALE GENOMIC DNA]</scope>
    <source>
        <strain evidence="2 3">ICMP2807</strain>
    </source>
</reference>
<evidence type="ECO:0000313" key="3">
    <source>
        <dbReference type="Proteomes" id="UP000033618"/>
    </source>
</evidence>
<feature type="signal peptide" evidence="1">
    <location>
        <begin position="1"/>
        <end position="25"/>
    </location>
</feature>
<protein>
    <recommendedName>
        <fullName evidence="4">Outer membrane protein beta-barrel domain-containing protein</fullName>
    </recommendedName>
</protein>
<evidence type="ECO:0008006" key="4">
    <source>
        <dbReference type="Google" id="ProtNLM"/>
    </source>
</evidence>
<dbReference type="PATRIC" id="fig|28092.6.peg.4980"/>
<feature type="chain" id="PRO_5002490622" description="Outer membrane protein beta-barrel domain-containing protein" evidence="1">
    <location>
        <begin position="26"/>
        <end position="221"/>
    </location>
</feature>
<dbReference type="Gene3D" id="2.40.160.170">
    <property type="match status" value="1"/>
</dbReference>
<sequence length="221" mass="23920">MRTVKNAAATAVLLALGSMGLPAQAQEVYVQGGTQGGGLGASWGITRYFGVHADVNGYNLSHSFNAGGNKFDGKLQVRHLGVFADVFPFPSYGFRVTAGTLINRDRMNATAVPTNGNYYVRGVAIPAALAQGQQLSVNARFPTFMPYVGLGWGHQPVHKGFGFVADIGVAYGRPRVGFQEPSVLTTYIARSAIDQEEADIRSKIERYKWYPIVQIGVSYHF</sequence>
<accession>A0A0F5JVD1</accession>
<gene>
    <name evidence="2" type="ORF">WM40_21150</name>
</gene>
<evidence type="ECO:0000313" key="2">
    <source>
        <dbReference type="EMBL" id="KKB61828.1"/>
    </source>
</evidence>